<evidence type="ECO:0000313" key="1">
    <source>
        <dbReference type="EMBL" id="EOO01324.1"/>
    </source>
</evidence>
<organism evidence="1 2">
    <name type="scientific">Phaeoacremonium minimum (strain UCR-PA7)</name>
    <name type="common">Esca disease fungus</name>
    <name type="synonym">Togninia minima</name>
    <dbReference type="NCBI Taxonomy" id="1286976"/>
    <lineage>
        <taxon>Eukaryota</taxon>
        <taxon>Fungi</taxon>
        <taxon>Dikarya</taxon>
        <taxon>Ascomycota</taxon>
        <taxon>Pezizomycotina</taxon>
        <taxon>Sordariomycetes</taxon>
        <taxon>Sordariomycetidae</taxon>
        <taxon>Togniniales</taxon>
        <taxon>Togniniaceae</taxon>
        <taxon>Phaeoacremonium</taxon>
    </lineage>
</organism>
<sequence length="156" mass="16909">MCTSSARSWSRTTVATRASPWVGPLRASSSQASTVVVGIAQEKKTVWIVYDCFPLDPETGVWRTNEPDVPVALRNNTLQDALGLTTAASATRHCPPLFDVAMLMESIDQWGTVSAEEMGHNVLSTAKLSRQGIAAIPRDNVDLFLASRLSLDANQH</sequence>
<dbReference type="RefSeq" id="XP_007913939.1">
    <property type="nucleotide sequence ID" value="XM_007915748.1"/>
</dbReference>
<accession>R8BPQ4</accession>
<reference evidence="2" key="1">
    <citation type="journal article" date="2013" name="Genome Announc.">
        <title>Draft genome sequence of the ascomycete Phaeoacremonium aleophilum strain UCR-PA7, a causal agent of the esca disease complex in grapevines.</title>
        <authorList>
            <person name="Blanco-Ulate B."/>
            <person name="Rolshausen P."/>
            <person name="Cantu D."/>
        </authorList>
    </citation>
    <scope>NUCLEOTIDE SEQUENCE [LARGE SCALE GENOMIC DNA]</scope>
    <source>
        <strain evidence="2">UCR-PA7</strain>
    </source>
</reference>
<dbReference type="HOGENOM" id="CLU_1687954_0_0_1"/>
<name>R8BPQ4_PHAM7</name>
<dbReference type="AlphaFoldDB" id="R8BPQ4"/>
<protein>
    <submittedName>
        <fullName evidence="1">Uncharacterized protein</fullName>
    </submittedName>
</protein>
<dbReference type="KEGG" id="tmn:UCRPA7_3179"/>
<dbReference type="Proteomes" id="UP000014074">
    <property type="component" value="Unassembled WGS sequence"/>
</dbReference>
<dbReference type="GeneID" id="19323502"/>
<gene>
    <name evidence="1" type="ORF">UCRPA7_3179</name>
</gene>
<dbReference type="EMBL" id="KB933025">
    <property type="protein sequence ID" value="EOO01324.1"/>
    <property type="molecule type" value="Genomic_DNA"/>
</dbReference>
<proteinExistence type="predicted"/>
<evidence type="ECO:0000313" key="2">
    <source>
        <dbReference type="Proteomes" id="UP000014074"/>
    </source>
</evidence>
<keyword evidence="2" id="KW-1185">Reference proteome</keyword>